<dbReference type="Pfam" id="PF25137">
    <property type="entry name" value="ADH_Fe_C"/>
    <property type="match status" value="1"/>
</dbReference>
<evidence type="ECO:0000256" key="5">
    <source>
        <dbReference type="ARBA" id="ARBA00049243"/>
    </source>
</evidence>
<comment type="catalytic activity">
    <reaction evidence="5">
        <text>a primary alcohol + NAD(+) = an aldehyde + NADH + H(+)</text>
        <dbReference type="Rhea" id="RHEA:10736"/>
        <dbReference type="ChEBI" id="CHEBI:15378"/>
        <dbReference type="ChEBI" id="CHEBI:15734"/>
        <dbReference type="ChEBI" id="CHEBI:17478"/>
        <dbReference type="ChEBI" id="CHEBI:57540"/>
        <dbReference type="ChEBI" id="CHEBI:57945"/>
        <dbReference type="EC" id="1.1.1.1"/>
    </reaction>
</comment>
<dbReference type="STRING" id="225324.SAMN02745126_06038"/>
<gene>
    <name evidence="8" type="ORF">SAMN02745126_06038</name>
</gene>
<feature type="domain" description="Fe-containing alcohol dehydrogenase-like C-terminal" evidence="7">
    <location>
        <begin position="189"/>
        <end position="380"/>
    </location>
</feature>
<dbReference type="InterPro" id="IPR018211">
    <property type="entry name" value="ADH_Fe_CS"/>
</dbReference>
<comment type="cofactor">
    <cofactor evidence="1">
        <name>Fe cation</name>
        <dbReference type="ChEBI" id="CHEBI:24875"/>
    </cofactor>
</comment>
<feature type="domain" description="Alcohol dehydrogenase iron-type/glycerol dehydrogenase GldA" evidence="6">
    <location>
        <begin position="8"/>
        <end position="178"/>
    </location>
</feature>
<dbReference type="Proteomes" id="UP000190092">
    <property type="component" value="Unassembled WGS sequence"/>
</dbReference>
<dbReference type="Gene3D" id="3.40.50.1970">
    <property type="match status" value="1"/>
</dbReference>
<name>A0A1T4TCR4_9HYPH</name>
<dbReference type="InterPro" id="IPR039697">
    <property type="entry name" value="Alcohol_dehydrogenase_Fe"/>
</dbReference>
<evidence type="ECO:0000256" key="2">
    <source>
        <dbReference type="ARBA" id="ARBA00007358"/>
    </source>
</evidence>
<dbReference type="CDD" id="cd14861">
    <property type="entry name" value="Fe-ADH-like"/>
    <property type="match status" value="1"/>
</dbReference>
<dbReference type="PANTHER" id="PTHR11496:SF102">
    <property type="entry name" value="ALCOHOL DEHYDROGENASE 4"/>
    <property type="match status" value="1"/>
</dbReference>
<dbReference type="SUPFAM" id="SSF56796">
    <property type="entry name" value="Dehydroquinate synthase-like"/>
    <property type="match status" value="1"/>
</dbReference>
<dbReference type="InterPro" id="IPR001670">
    <property type="entry name" value="ADH_Fe/GldA"/>
</dbReference>
<accession>A0A1T4TCR4</accession>
<evidence type="ECO:0000256" key="1">
    <source>
        <dbReference type="ARBA" id="ARBA00001962"/>
    </source>
</evidence>
<dbReference type="AlphaFoldDB" id="A0A1T4TCR4"/>
<evidence type="ECO:0000313" key="9">
    <source>
        <dbReference type="Proteomes" id="UP000190092"/>
    </source>
</evidence>
<dbReference type="Gene3D" id="1.20.1090.10">
    <property type="entry name" value="Dehydroquinate synthase-like - alpha domain"/>
    <property type="match status" value="1"/>
</dbReference>
<dbReference type="InterPro" id="IPR056798">
    <property type="entry name" value="ADH_Fe_C"/>
</dbReference>
<evidence type="ECO:0000256" key="4">
    <source>
        <dbReference type="ARBA" id="ARBA00023027"/>
    </source>
</evidence>
<reference evidence="9" key="1">
    <citation type="submission" date="2017-02" db="EMBL/GenBank/DDBJ databases">
        <authorList>
            <person name="Varghese N."/>
            <person name="Submissions S."/>
        </authorList>
    </citation>
    <scope>NUCLEOTIDE SEQUENCE [LARGE SCALE GENOMIC DNA]</scope>
    <source>
        <strain evidence="9">ATCC 27094</strain>
    </source>
</reference>
<dbReference type="RefSeq" id="WP_085937776.1">
    <property type="nucleotide sequence ID" value="NZ_FUWJ01000015.1"/>
</dbReference>
<dbReference type="PANTHER" id="PTHR11496">
    <property type="entry name" value="ALCOHOL DEHYDROGENASE"/>
    <property type="match status" value="1"/>
</dbReference>
<protein>
    <submittedName>
        <fullName evidence="8">Uncharacterized protein</fullName>
    </submittedName>
</protein>
<organism evidence="8 9">
    <name type="scientific">Enhydrobacter aerosaccus</name>
    <dbReference type="NCBI Taxonomy" id="225324"/>
    <lineage>
        <taxon>Bacteria</taxon>
        <taxon>Pseudomonadati</taxon>
        <taxon>Pseudomonadota</taxon>
        <taxon>Alphaproteobacteria</taxon>
        <taxon>Hyphomicrobiales</taxon>
        <taxon>Enhydrobacter</taxon>
    </lineage>
</organism>
<dbReference type="Pfam" id="PF00465">
    <property type="entry name" value="Fe-ADH"/>
    <property type="match status" value="1"/>
</dbReference>
<dbReference type="GO" id="GO:0004022">
    <property type="term" value="F:alcohol dehydrogenase (NAD+) activity"/>
    <property type="evidence" value="ECO:0007669"/>
    <property type="project" value="UniProtKB-EC"/>
</dbReference>
<dbReference type="GO" id="GO:0046872">
    <property type="term" value="F:metal ion binding"/>
    <property type="evidence" value="ECO:0007669"/>
    <property type="project" value="InterPro"/>
</dbReference>
<dbReference type="PROSITE" id="PS00913">
    <property type="entry name" value="ADH_IRON_1"/>
    <property type="match status" value="1"/>
</dbReference>
<evidence type="ECO:0000256" key="3">
    <source>
        <dbReference type="ARBA" id="ARBA00023002"/>
    </source>
</evidence>
<dbReference type="EMBL" id="FUWJ01000015">
    <property type="protein sequence ID" value="SKA38284.1"/>
    <property type="molecule type" value="Genomic_DNA"/>
</dbReference>
<evidence type="ECO:0000259" key="6">
    <source>
        <dbReference type="Pfam" id="PF00465"/>
    </source>
</evidence>
<evidence type="ECO:0000259" key="7">
    <source>
        <dbReference type="Pfam" id="PF25137"/>
    </source>
</evidence>
<dbReference type="OrthoDB" id="9815791at2"/>
<keyword evidence="9" id="KW-1185">Reference proteome</keyword>
<proteinExistence type="inferred from homology"/>
<dbReference type="FunFam" id="3.40.50.1970:FF:000003">
    <property type="entry name" value="Alcohol dehydrogenase, iron-containing"/>
    <property type="match status" value="1"/>
</dbReference>
<sequence length="382" mass="40337">MSLITYLTRIQFDCGALKLLDAELQLLGIRRPLIVTDKGCVAAGLWGKVKEQLPGNLPITLYDGTPENPTEAATRDALKLYKEEGCDGIIAIGGGSPMDLAKGVALMATHPGDSLQAYAMVEGGAAKITPKVAPIVAIPTTSGTGSEVSRGGVIIMDSGRKLAIGSPYLIPKLALIDPELTFGLPPHLTAGTGMDAFTHNIECFLANVYNPPADAIALDGLEKAWKYVERATKDGQDREARTNMAMAAMEGAMVFQKGLGAVHALSHPTGGLKGYRLHHGTLNAVYLPAVLRFNGPVVGDKFKKVAQVMGLPESEGTAEGVANAVSALNERLGIPKGLGAMGLKQEEVERIADGALGDHCHLSTPRQPTRAQYIELIEQSWG</sequence>
<keyword evidence="3" id="KW-0560">Oxidoreductase</keyword>
<keyword evidence="4" id="KW-0520">NAD</keyword>
<evidence type="ECO:0000313" key="8">
    <source>
        <dbReference type="EMBL" id="SKA38284.1"/>
    </source>
</evidence>
<comment type="similarity">
    <text evidence="2">Belongs to the iron-containing alcohol dehydrogenase family.</text>
</comment>